<evidence type="ECO:0000313" key="6">
    <source>
        <dbReference type="Proteomes" id="UP000616608"/>
    </source>
</evidence>
<keyword evidence="1" id="KW-0677">Repeat</keyword>
<dbReference type="PANTHER" id="PTHR19211:SF100">
    <property type="entry name" value="RIBOSOME PROTECTION PROTEIN VMLR"/>
    <property type="match status" value="1"/>
</dbReference>
<dbReference type="GO" id="GO:0005524">
    <property type="term" value="F:ATP binding"/>
    <property type="evidence" value="ECO:0007669"/>
    <property type="project" value="UniProtKB-KW"/>
</dbReference>
<dbReference type="CDD" id="cd03221">
    <property type="entry name" value="ABCF_EF-3"/>
    <property type="match status" value="2"/>
</dbReference>
<protein>
    <submittedName>
        <fullName evidence="5">Nucleotide-binding protein ExpZ</fullName>
    </submittedName>
</protein>
<dbReference type="RefSeq" id="WP_188615194.1">
    <property type="nucleotide sequence ID" value="NZ_BMJT01000007.1"/>
</dbReference>
<dbReference type="InterPro" id="IPR050611">
    <property type="entry name" value="ABCF"/>
</dbReference>
<evidence type="ECO:0000313" key="5">
    <source>
        <dbReference type="EMBL" id="GGG27760.1"/>
    </source>
</evidence>
<evidence type="ECO:0000256" key="1">
    <source>
        <dbReference type="ARBA" id="ARBA00022737"/>
    </source>
</evidence>
<comment type="caution">
    <text evidence="5">The sequence shown here is derived from an EMBL/GenBank/DDBJ whole genome shotgun (WGS) entry which is preliminary data.</text>
</comment>
<keyword evidence="6" id="KW-1185">Reference proteome</keyword>
<dbReference type="NCBIfam" id="NF000355">
    <property type="entry name" value="ribo_prot_ABC_F"/>
    <property type="match status" value="1"/>
</dbReference>
<evidence type="ECO:0000259" key="4">
    <source>
        <dbReference type="PROSITE" id="PS50893"/>
    </source>
</evidence>
<dbReference type="PANTHER" id="PTHR19211">
    <property type="entry name" value="ATP-BINDING TRANSPORT PROTEIN-RELATED"/>
    <property type="match status" value="1"/>
</dbReference>
<dbReference type="EMBL" id="BMJT01000007">
    <property type="protein sequence ID" value="GGG27760.1"/>
    <property type="molecule type" value="Genomic_DNA"/>
</dbReference>
<proteinExistence type="predicted"/>
<evidence type="ECO:0000256" key="2">
    <source>
        <dbReference type="ARBA" id="ARBA00022741"/>
    </source>
</evidence>
<feature type="domain" description="ABC transporter" evidence="4">
    <location>
        <begin position="3"/>
        <end position="196"/>
    </location>
</feature>
<dbReference type="Pfam" id="PF00005">
    <property type="entry name" value="ABC_tran"/>
    <property type="match status" value="3"/>
</dbReference>
<gene>
    <name evidence="5" type="primary">expZ</name>
    <name evidence="5" type="ORF">GCM10007425_22930</name>
</gene>
<keyword evidence="2" id="KW-0547">Nucleotide-binding</keyword>
<reference evidence="5" key="1">
    <citation type="journal article" date="2014" name="Int. J. Syst. Evol. Microbiol.">
        <title>Complete genome sequence of Corynebacterium casei LMG S-19264T (=DSM 44701T), isolated from a smear-ripened cheese.</title>
        <authorList>
            <consortium name="US DOE Joint Genome Institute (JGI-PGF)"/>
            <person name="Walter F."/>
            <person name="Albersmeier A."/>
            <person name="Kalinowski J."/>
            <person name="Ruckert C."/>
        </authorList>
    </citation>
    <scope>NUCLEOTIDE SEQUENCE</scope>
    <source>
        <strain evidence="5">CGMCC 1.15760</strain>
    </source>
</reference>
<dbReference type="SMART" id="SM00382">
    <property type="entry name" value="AAA"/>
    <property type="match status" value="2"/>
</dbReference>
<dbReference type="InterPro" id="IPR003439">
    <property type="entry name" value="ABC_transporter-like_ATP-bd"/>
</dbReference>
<evidence type="ECO:0000256" key="3">
    <source>
        <dbReference type="ARBA" id="ARBA00022840"/>
    </source>
</evidence>
<name>A0A917G8G0_9BACI</name>
<feature type="domain" description="ABC transporter" evidence="4">
    <location>
        <begin position="287"/>
        <end position="500"/>
    </location>
</feature>
<organism evidence="5 6">
    <name type="scientific">Lysinibacillus alkalisoli</name>
    <dbReference type="NCBI Taxonomy" id="1911548"/>
    <lineage>
        <taxon>Bacteria</taxon>
        <taxon>Bacillati</taxon>
        <taxon>Bacillota</taxon>
        <taxon>Bacilli</taxon>
        <taxon>Bacillales</taxon>
        <taxon>Bacillaceae</taxon>
        <taxon>Lysinibacillus</taxon>
    </lineage>
</organism>
<reference evidence="5" key="2">
    <citation type="submission" date="2020-09" db="EMBL/GenBank/DDBJ databases">
        <authorList>
            <person name="Sun Q."/>
            <person name="Zhou Y."/>
        </authorList>
    </citation>
    <scope>NUCLEOTIDE SEQUENCE</scope>
    <source>
        <strain evidence="5">CGMCC 1.15760</strain>
    </source>
</reference>
<sequence length="534" mass="61261">MLMEAQNIQFQIDETVILQHINFHLQQGERIGIVGPNGAGKSTLLHIIHQDLLPTDGQLITSTTTSLMKQEEQLSTIQYTKEEAALLAKWHVPERPYTQLSGGEQLKWRLAKTLAHPAPIILLDEPTNHLDEHSVQQLITTIKNSKKTYIIVSHDRYFLDAIATTIWSLDDQQFATVKGNYSHYVQWYKKQRAKQQHDYEQQQKHIAHVEQQMADLEQWSANMHKESTANHHPKAMGAKEYYRLKAKRADKQVKSKRKLLQKNLEKQTIEQPKKLYEVNFSLSTLAPKGKRILQLKNGSISPLLQHINLTIMRGERVAIMGNNGVGKSTLLNHIVKQRFSDDVLWLSPTTKIGYLQQSVFALPEDETIASLFQFENFKEEGGIRTQLIHLGFKDSQWQQLIGTLSMGERIKLVIANFIFTQCDFLILDEPSNHLDLASREQLEAALLSYNGTILFVSHDRYLREKLATRTVMIEKGSLHVPKTISNENADVLTLETEKQEVLGKLSFLTPSHKDYAALDARFNEILQRIKQLKE</sequence>
<dbReference type="Gene3D" id="3.40.50.300">
    <property type="entry name" value="P-loop containing nucleotide triphosphate hydrolases"/>
    <property type="match status" value="3"/>
</dbReference>
<dbReference type="InterPro" id="IPR027417">
    <property type="entry name" value="P-loop_NTPase"/>
</dbReference>
<dbReference type="InterPro" id="IPR003593">
    <property type="entry name" value="AAA+_ATPase"/>
</dbReference>
<accession>A0A917G8G0</accession>
<dbReference type="SUPFAM" id="SSF52540">
    <property type="entry name" value="P-loop containing nucleoside triphosphate hydrolases"/>
    <property type="match status" value="2"/>
</dbReference>
<dbReference type="GO" id="GO:0016887">
    <property type="term" value="F:ATP hydrolysis activity"/>
    <property type="evidence" value="ECO:0007669"/>
    <property type="project" value="InterPro"/>
</dbReference>
<keyword evidence="3" id="KW-0067">ATP-binding</keyword>
<dbReference type="PROSITE" id="PS50893">
    <property type="entry name" value="ABC_TRANSPORTER_2"/>
    <property type="match status" value="2"/>
</dbReference>
<dbReference type="AlphaFoldDB" id="A0A917G8G0"/>
<dbReference type="Proteomes" id="UP000616608">
    <property type="component" value="Unassembled WGS sequence"/>
</dbReference>